<dbReference type="Pfam" id="PF01112">
    <property type="entry name" value="Asparaginase_2"/>
    <property type="match status" value="1"/>
</dbReference>
<dbReference type="InterPro" id="IPR000246">
    <property type="entry name" value="Peptidase_T2"/>
</dbReference>
<keyword evidence="3" id="KW-1185">Reference proteome</keyword>
<dbReference type="EMBL" id="CAXKWB010011029">
    <property type="protein sequence ID" value="CAL4099803.1"/>
    <property type="molecule type" value="Genomic_DNA"/>
</dbReference>
<comment type="similarity">
    <text evidence="1">Belongs to the Ntn-hydrolase family.</text>
</comment>
<organism evidence="2 3">
    <name type="scientific">Meganyctiphanes norvegica</name>
    <name type="common">Northern krill</name>
    <name type="synonym">Thysanopoda norvegica</name>
    <dbReference type="NCBI Taxonomy" id="48144"/>
    <lineage>
        <taxon>Eukaryota</taxon>
        <taxon>Metazoa</taxon>
        <taxon>Ecdysozoa</taxon>
        <taxon>Arthropoda</taxon>
        <taxon>Crustacea</taxon>
        <taxon>Multicrustacea</taxon>
        <taxon>Malacostraca</taxon>
        <taxon>Eumalacostraca</taxon>
        <taxon>Eucarida</taxon>
        <taxon>Euphausiacea</taxon>
        <taxon>Euphausiidae</taxon>
        <taxon>Meganyctiphanes</taxon>
    </lineage>
</organism>
<evidence type="ECO:0000313" key="2">
    <source>
        <dbReference type="EMBL" id="CAL4099803.1"/>
    </source>
</evidence>
<dbReference type="PANTHER" id="PTHR10188">
    <property type="entry name" value="L-ASPARAGINASE"/>
    <property type="match status" value="1"/>
</dbReference>
<proteinExistence type="inferred from homology"/>
<dbReference type="GO" id="GO:0005737">
    <property type="term" value="C:cytoplasm"/>
    <property type="evidence" value="ECO:0007669"/>
    <property type="project" value="TreeGrafter"/>
</dbReference>
<evidence type="ECO:0000256" key="1">
    <source>
        <dbReference type="ARBA" id="ARBA00010872"/>
    </source>
</evidence>
<dbReference type="GO" id="GO:0004298">
    <property type="term" value="F:threonine-type endopeptidase activity"/>
    <property type="evidence" value="ECO:0007669"/>
    <property type="project" value="TreeGrafter"/>
</dbReference>
<dbReference type="InterPro" id="IPR029055">
    <property type="entry name" value="Ntn_hydrolases_N"/>
</dbReference>
<comment type="caution">
    <text evidence="2">The sequence shown here is derived from an EMBL/GenBank/DDBJ whole genome shotgun (WGS) entry which is preliminary data.</text>
</comment>
<protein>
    <submittedName>
        <fullName evidence="2">Uncharacterized protein</fullName>
    </submittedName>
</protein>
<name>A0AAV2QWW6_MEGNR</name>
<reference evidence="2 3" key="1">
    <citation type="submission" date="2024-05" db="EMBL/GenBank/DDBJ databases">
        <authorList>
            <person name="Wallberg A."/>
        </authorList>
    </citation>
    <scope>NUCLEOTIDE SEQUENCE [LARGE SCALE GENOMIC DNA]</scope>
</reference>
<dbReference type="PANTHER" id="PTHR10188:SF8">
    <property type="entry name" value="THREONINE ASPARTASE 1"/>
    <property type="match status" value="1"/>
</dbReference>
<gene>
    <name evidence="2" type="ORF">MNOR_LOCUS16635</name>
</gene>
<evidence type="ECO:0000313" key="3">
    <source>
        <dbReference type="Proteomes" id="UP001497623"/>
    </source>
</evidence>
<dbReference type="AlphaFoldDB" id="A0AAV2QWW6"/>
<dbReference type="GO" id="GO:0051604">
    <property type="term" value="P:protein maturation"/>
    <property type="evidence" value="ECO:0007669"/>
    <property type="project" value="TreeGrafter"/>
</dbReference>
<dbReference type="Proteomes" id="UP001497623">
    <property type="component" value="Unassembled WGS sequence"/>
</dbReference>
<feature type="non-terminal residue" evidence="2">
    <location>
        <position position="102"/>
    </location>
</feature>
<sequence>MAGLVAIHVGAGNHATSLKGEYKQLMRKACKQIMDGRSLRHGAVGAVPGVRNPILLAREILEAQAHPQPGGLVPPSFLAGSGAQTWAESHQVEICQPQDLIA</sequence>
<dbReference type="SUPFAM" id="SSF56235">
    <property type="entry name" value="N-terminal nucleophile aminohydrolases (Ntn hydrolases)"/>
    <property type="match status" value="1"/>
</dbReference>
<accession>A0AAV2QWW6</accession>